<dbReference type="EMBL" id="CP032999">
    <property type="protein sequence ID" value="QCI25953.1"/>
    <property type="molecule type" value="Genomic_DNA"/>
</dbReference>
<evidence type="ECO:0000256" key="4">
    <source>
        <dbReference type="ARBA" id="ARBA00011744"/>
    </source>
</evidence>
<evidence type="ECO:0000256" key="1">
    <source>
        <dbReference type="ARBA" id="ARBA00004974"/>
    </source>
</evidence>
<dbReference type="InterPro" id="IPR027271">
    <property type="entry name" value="Acetolactate_synth/TF_NikR_C"/>
</dbReference>
<dbReference type="GO" id="GO:0005829">
    <property type="term" value="C:cytosol"/>
    <property type="evidence" value="ECO:0007669"/>
    <property type="project" value="TreeGrafter"/>
</dbReference>
<protein>
    <recommendedName>
        <fullName evidence="8">Acetolactate synthase small subunit</fullName>
        <shortName evidence="8">AHAS</shortName>
        <shortName evidence="8">ALS</shortName>
        <ecNumber evidence="8">2.2.1.6</ecNumber>
    </recommendedName>
    <alternativeName>
        <fullName evidence="8">Acetohydroxy-acid synthase small subunit</fullName>
    </alternativeName>
</protein>
<evidence type="ECO:0000256" key="8">
    <source>
        <dbReference type="RuleBase" id="RU368092"/>
    </source>
</evidence>
<evidence type="ECO:0000256" key="7">
    <source>
        <dbReference type="ARBA" id="ARBA00048670"/>
    </source>
</evidence>
<dbReference type="GO" id="GO:1990610">
    <property type="term" value="F:acetolactate synthase regulator activity"/>
    <property type="evidence" value="ECO:0007669"/>
    <property type="project" value="UniProtKB-UniRule"/>
</dbReference>
<evidence type="ECO:0000313" key="10">
    <source>
        <dbReference type="EMBL" id="QCI25953.1"/>
    </source>
</evidence>
<comment type="pathway">
    <text evidence="2 8">Amino-acid biosynthesis; L-valine biosynthesis; L-valine from pyruvate: step 1/4.</text>
</comment>
<dbReference type="InterPro" id="IPR002912">
    <property type="entry name" value="ACT_dom"/>
</dbReference>
<dbReference type="Gene3D" id="3.30.70.260">
    <property type="match status" value="1"/>
</dbReference>
<dbReference type="UniPathway" id="UPA00049">
    <property type="reaction ID" value="UER00059"/>
</dbReference>
<evidence type="ECO:0000259" key="9">
    <source>
        <dbReference type="PROSITE" id="PS51671"/>
    </source>
</evidence>
<comment type="subunit">
    <text evidence="4 8">Dimer of large and small chains.</text>
</comment>
<dbReference type="GO" id="GO:0003984">
    <property type="term" value="F:acetolactate synthase activity"/>
    <property type="evidence" value="ECO:0007669"/>
    <property type="project" value="UniProtKB-UniRule"/>
</dbReference>
<evidence type="ECO:0000256" key="2">
    <source>
        <dbReference type="ARBA" id="ARBA00005025"/>
    </source>
</evidence>
<dbReference type="CDD" id="cd04878">
    <property type="entry name" value="ACT_AHAS"/>
    <property type="match status" value="1"/>
</dbReference>
<dbReference type="NCBIfam" id="NF008864">
    <property type="entry name" value="PRK11895.1"/>
    <property type="match status" value="1"/>
</dbReference>
<dbReference type="InterPro" id="IPR039557">
    <property type="entry name" value="AHAS_ACT"/>
</dbReference>
<evidence type="ECO:0000256" key="5">
    <source>
        <dbReference type="ARBA" id="ARBA00022605"/>
    </source>
</evidence>
<proteinExistence type="inferred from homology"/>
<dbReference type="GO" id="GO:0009097">
    <property type="term" value="P:isoleucine biosynthetic process"/>
    <property type="evidence" value="ECO:0007669"/>
    <property type="project" value="UniProtKB-UniRule"/>
</dbReference>
<dbReference type="Pfam" id="PF10369">
    <property type="entry name" value="ALS_ss_C"/>
    <property type="match status" value="1"/>
</dbReference>
<dbReference type="InterPro" id="IPR004789">
    <property type="entry name" value="Acetalactate_synth_ssu"/>
</dbReference>
<dbReference type="RefSeq" id="WP_158350473.1">
    <property type="nucleotide sequence ID" value="NZ_CP032999.1"/>
</dbReference>
<keyword evidence="8 10" id="KW-0808">Transferase</keyword>
<feature type="domain" description="ACT" evidence="9">
    <location>
        <begin position="4"/>
        <end position="78"/>
    </location>
</feature>
<dbReference type="InterPro" id="IPR045865">
    <property type="entry name" value="ACT-like_dom_sf"/>
</dbReference>
<evidence type="ECO:0000313" key="11">
    <source>
        <dbReference type="Proteomes" id="UP000298685"/>
    </source>
</evidence>
<dbReference type="GO" id="GO:0009099">
    <property type="term" value="P:L-valine biosynthetic process"/>
    <property type="evidence" value="ECO:0007669"/>
    <property type="project" value="UniProtKB-UniRule"/>
</dbReference>
<dbReference type="Gene3D" id="3.30.70.1150">
    <property type="entry name" value="ACT-like. Chain A, domain 2"/>
    <property type="match status" value="1"/>
</dbReference>
<comment type="pathway">
    <text evidence="1 8">Amino-acid biosynthesis; L-isoleucine biosynthesis; L-isoleucine from 2-oxobutanoate: step 1/4.</text>
</comment>
<comment type="function">
    <text evidence="8">Catalyzes the conversion of 2 pyruvate molecules into acetolactate in the first common step of the biosynthetic pathway of the branched-amino acids such as leucine, isoleucine, and valine.</text>
</comment>
<evidence type="ECO:0000256" key="6">
    <source>
        <dbReference type="ARBA" id="ARBA00023304"/>
    </source>
</evidence>
<keyword evidence="5 8" id="KW-0028">Amino-acid biosynthesis</keyword>
<dbReference type="UniPathway" id="UPA00047">
    <property type="reaction ID" value="UER00055"/>
</dbReference>
<dbReference type="Pfam" id="PF22629">
    <property type="entry name" value="ACT_AHAS_ss"/>
    <property type="match status" value="1"/>
</dbReference>
<dbReference type="OrthoDB" id="9787365at2"/>
<dbReference type="PANTHER" id="PTHR30239">
    <property type="entry name" value="ACETOLACTATE SYNTHASE SMALL SUBUNIT"/>
    <property type="match status" value="1"/>
</dbReference>
<comment type="similarity">
    <text evidence="3 8">Belongs to the acetolactate synthase small subunit family.</text>
</comment>
<sequence>MKHILLILLENEPGSLSRVVGLFSQRGYNIESITVSPTEDASISSVTIQTNGDTKTIEQIEKQLHKLINVLKVTPINQKNYIEREIALIKIKNSGYALEQTKIIIDTFNGRIIDIIPNIYTIEITGSSKKINIFLNIINKISKIIEISRSGIIGITRESEVF</sequence>
<accession>A0A4D6YCS6</accession>
<organism evidence="10 11">
    <name type="scientific">Buchnera aphidicola</name>
    <name type="common">Sarucallis kahawaluokalani</name>
    <dbReference type="NCBI Taxonomy" id="1241878"/>
    <lineage>
        <taxon>Bacteria</taxon>
        <taxon>Pseudomonadati</taxon>
        <taxon>Pseudomonadota</taxon>
        <taxon>Gammaproteobacteria</taxon>
        <taxon>Enterobacterales</taxon>
        <taxon>Erwiniaceae</taxon>
        <taxon>Buchnera</taxon>
    </lineage>
</organism>
<dbReference type="NCBIfam" id="TIGR00119">
    <property type="entry name" value="acolac_sm"/>
    <property type="match status" value="1"/>
</dbReference>
<dbReference type="InterPro" id="IPR054480">
    <property type="entry name" value="AHAS_small-like_ACT"/>
</dbReference>
<name>A0A4D6YCS6_9GAMM</name>
<dbReference type="EC" id="2.2.1.6" evidence="8"/>
<dbReference type="InterPro" id="IPR019455">
    <property type="entry name" value="Acetolactate_synth_ssu_C"/>
</dbReference>
<dbReference type="SUPFAM" id="SSF55021">
    <property type="entry name" value="ACT-like"/>
    <property type="match status" value="2"/>
</dbReference>
<keyword evidence="6 8" id="KW-0100">Branched-chain amino acid biosynthesis</keyword>
<dbReference type="AlphaFoldDB" id="A0A4D6YCS6"/>
<dbReference type="Proteomes" id="UP000298685">
    <property type="component" value="Chromosome"/>
</dbReference>
<evidence type="ECO:0000256" key="3">
    <source>
        <dbReference type="ARBA" id="ARBA00006341"/>
    </source>
</evidence>
<gene>
    <name evidence="10" type="primary">ilvN</name>
    <name evidence="10" type="ORF">D9V78_00770</name>
</gene>
<reference evidence="10 11" key="1">
    <citation type="submission" date="2018-10" db="EMBL/GenBank/DDBJ databases">
        <title>Comparative functional genomics of the obligate endosymbiont Buchnera aphidicola.</title>
        <authorList>
            <person name="Chong R.A."/>
        </authorList>
    </citation>
    <scope>NUCLEOTIDE SEQUENCE [LARGE SCALE GENOMIC DNA]</scope>
    <source>
        <strain evidence="10 11">Ska</strain>
    </source>
</reference>
<dbReference type="PANTHER" id="PTHR30239:SF0">
    <property type="entry name" value="ACETOLACTATE SYNTHASE SMALL SUBUNIT 1, CHLOROPLASTIC"/>
    <property type="match status" value="1"/>
</dbReference>
<comment type="catalytic activity">
    <reaction evidence="7 8">
        <text>2 pyruvate + H(+) = (2S)-2-acetolactate + CO2</text>
        <dbReference type="Rhea" id="RHEA:25249"/>
        <dbReference type="ChEBI" id="CHEBI:15361"/>
        <dbReference type="ChEBI" id="CHEBI:15378"/>
        <dbReference type="ChEBI" id="CHEBI:16526"/>
        <dbReference type="ChEBI" id="CHEBI:58476"/>
        <dbReference type="EC" id="2.2.1.6"/>
    </reaction>
</comment>
<dbReference type="PROSITE" id="PS51671">
    <property type="entry name" value="ACT"/>
    <property type="match status" value="1"/>
</dbReference>
<dbReference type="FunFam" id="3.30.70.260:FF:000001">
    <property type="entry name" value="Acetolactate synthase, small subunit"/>
    <property type="match status" value="1"/>
</dbReference>